<protein>
    <submittedName>
        <fullName evidence="1">Uncharacterized protein</fullName>
    </submittedName>
</protein>
<reference evidence="1" key="1">
    <citation type="submission" date="2021-02" db="EMBL/GenBank/DDBJ databases">
        <authorList>
            <person name="Nowell W R."/>
        </authorList>
    </citation>
    <scope>NUCLEOTIDE SEQUENCE</scope>
</reference>
<dbReference type="Proteomes" id="UP000663848">
    <property type="component" value="Unassembled WGS sequence"/>
</dbReference>
<sequence>MSFVGSGGYIMLPPGSEFDIADGGEFSSSISVSIEIFDPLTGFAIGP</sequence>
<comment type="caution">
    <text evidence="1">The sequence shown here is derived from an EMBL/GenBank/DDBJ whole genome shotgun (WGS) entry which is preliminary data.</text>
</comment>
<evidence type="ECO:0000313" key="1">
    <source>
        <dbReference type="EMBL" id="CAF5146127.1"/>
    </source>
</evidence>
<proteinExistence type="predicted"/>
<evidence type="ECO:0000313" key="2">
    <source>
        <dbReference type="Proteomes" id="UP000663848"/>
    </source>
</evidence>
<accession>A0A822GGX6</accession>
<dbReference type="EMBL" id="CAJOBR010095016">
    <property type="protein sequence ID" value="CAF5146127.1"/>
    <property type="molecule type" value="Genomic_DNA"/>
</dbReference>
<dbReference type="AlphaFoldDB" id="A0A822GGX6"/>
<gene>
    <name evidence="1" type="ORF">QYT958_LOCUS48163</name>
</gene>
<organism evidence="1 2">
    <name type="scientific">Rotaria socialis</name>
    <dbReference type="NCBI Taxonomy" id="392032"/>
    <lineage>
        <taxon>Eukaryota</taxon>
        <taxon>Metazoa</taxon>
        <taxon>Spiralia</taxon>
        <taxon>Gnathifera</taxon>
        <taxon>Rotifera</taxon>
        <taxon>Eurotatoria</taxon>
        <taxon>Bdelloidea</taxon>
        <taxon>Philodinida</taxon>
        <taxon>Philodinidae</taxon>
        <taxon>Rotaria</taxon>
    </lineage>
</organism>
<name>A0A822GGX6_9BILA</name>
<feature type="non-terminal residue" evidence="1">
    <location>
        <position position="47"/>
    </location>
</feature>